<protein>
    <submittedName>
        <fullName evidence="2">Uncharacterized protein</fullName>
    </submittedName>
</protein>
<feature type="region of interest" description="Disordered" evidence="1">
    <location>
        <begin position="1"/>
        <end position="78"/>
    </location>
</feature>
<evidence type="ECO:0000313" key="2">
    <source>
        <dbReference type="EMBL" id="CAF1226668.1"/>
    </source>
</evidence>
<name>A0A814Y9Y1_9BILA</name>
<evidence type="ECO:0000313" key="3">
    <source>
        <dbReference type="Proteomes" id="UP000663870"/>
    </source>
</evidence>
<feature type="compositionally biased region" description="Polar residues" evidence="1">
    <location>
        <begin position="412"/>
        <end position="428"/>
    </location>
</feature>
<feature type="compositionally biased region" description="Polar residues" evidence="1">
    <location>
        <begin position="470"/>
        <end position="482"/>
    </location>
</feature>
<dbReference type="EMBL" id="CAJNOL010000877">
    <property type="protein sequence ID" value="CAF1226668.1"/>
    <property type="molecule type" value="Genomic_DNA"/>
</dbReference>
<keyword evidence="3" id="KW-1185">Reference proteome</keyword>
<feature type="compositionally biased region" description="Basic and acidic residues" evidence="1">
    <location>
        <begin position="354"/>
        <end position="363"/>
    </location>
</feature>
<feature type="compositionally biased region" description="Low complexity" evidence="1">
    <location>
        <begin position="446"/>
        <end position="469"/>
    </location>
</feature>
<reference evidence="2" key="1">
    <citation type="submission" date="2021-02" db="EMBL/GenBank/DDBJ databases">
        <authorList>
            <person name="Nowell W R."/>
        </authorList>
    </citation>
    <scope>NUCLEOTIDE SEQUENCE</scope>
</reference>
<comment type="caution">
    <text evidence="2">The sequence shown here is derived from an EMBL/GenBank/DDBJ whole genome shotgun (WGS) entry which is preliminary data.</text>
</comment>
<dbReference type="Proteomes" id="UP000663870">
    <property type="component" value="Unassembled WGS sequence"/>
</dbReference>
<gene>
    <name evidence="2" type="ORF">JXQ802_LOCUS25720</name>
</gene>
<proteinExistence type="predicted"/>
<feature type="region of interest" description="Disordered" evidence="1">
    <location>
        <begin position="329"/>
        <end position="482"/>
    </location>
</feature>
<accession>A0A814Y9Y1</accession>
<feature type="compositionally biased region" description="Low complexity" evidence="1">
    <location>
        <begin position="329"/>
        <end position="348"/>
    </location>
</feature>
<feature type="region of interest" description="Disordered" evidence="1">
    <location>
        <begin position="226"/>
        <end position="252"/>
    </location>
</feature>
<feature type="compositionally biased region" description="Low complexity" evidence="1">
    <location>
        <begin position="241"/>
        <end position="250"/>
    </location>
</feature>
<feature type="compositionally biased region" description="Polar residues" evidence="1">
    <location>
        <begin position="364"/>
        <end position="385"/>
    </location>
</feature>
<feature type="compositionally biased region" description="Basic and acidic residues" evidence="1">
    <location>
        <begin position="62"/>
        <end position="78"/>
    </location>
</feature>
<feature type="compositionally biased region" description="Gly residues" evidence="1">
    <location>
        <begin position="435"/>
        <end position="445"/>
    </location>
</feature>
<sequence>MPSVTDLQQQQQQQQTSSNSHGKSTPPPTQQTTSMDPNNADPLTQAILVLEKKQRNLGKRKEKLESYQKEAKDGKELNKDQKDALAKYPEVLGQIDCVKELSEQYKKIQIESSKNQKRLLKQAAEEKRLLISERLREYAQIRYLLDHRPTTLSPEESSLLDELSSIIIPSDNSSNSITRSVDSVLSIYHGGPSSIIKTRTGKNPHEIREILEQLIKNLDLETNSVPPIQQQQQQQEEEEQQQQQQQQQEQIKQINETDNIQSSNTNININEYPLQFDTRNQNIPLEQIIQDSPFFSIDLNNQQIQDNNRDQSPDPNQYLTTFTVVNSNINDQSSSSSMQNQQQEESTNVVTSNEEQHQSDEQWQHQGGNETTQRTGPFHNGTGNKNYHRPPHNNYSQQWRGTRGLRYDNPHGSGQRQYNENNRARNGSNPHYRGNRGGNYRGGNRGYHNNTNGYQKPAQYQQNNDQRQQIRSAPPSQQQQEQ</sequence>
<dbReference type="AlphaFoldDB" id="A0A814Y9Y1"/>
<evidence type="ECO:0000256" key="1">
    <source>
        <dbReference type="SAM" id="MobiDB-lite"/>
    </source>
</evidence>
<organism evidence="2 3">
    <name type="scientific">Rotaria sordida</name>
    <dbReference type="NCBI Taxonomy" id="392033"/>
    <lineage>
        <taxon>Eukaryota</taxon>
        <taxon>Metazoa</taxon>
        <taxon>Spiralia</taxon>
        <taxon>Gnathifera</taxon>
        <taxon>Rotifera</taxon>
        <taxon>Eurotatoria</taxon>
        <taxon>Bdelloidea</taxon>
        <taxon>Philodinida</taxon>
        <taxon>Philodinidae</taxon>
        <taxon>Rotaria</taxon>
    </lineage>
</organism>